<dbReference type="PROSITE" id="PS01315">
    <property type="entry name" value="CDS"/>
    <property type="match status" value="1"/>
</dbReference>
<evidence type="ECO:0000256" key="2">
    <source>
        <dbReference type="ARBA" id="ARBA00004651"/>
    </source>
</evidence>
<name>A0A9D1YCC7_9FIRM</name>
<evidence type="ECO:0000256" key="3">
    <source>
        <dbReference type="ARBA" id="ARBA00005119"/>
    </source>
</evidence>
<evidence type="ECO:0000256" key="8">
    <source>
        <dbReference type="ARBA" id="ARBA00022475"/>
    </source>
</evidence>
<organism evidence="20 21">
    <name type="scientific">Candidatus Acutalibacter pullistercoris</name>
    <dbReference type="NCBI Taxonomy" id="2838418"/>
    <lineage>
        <taxon>Bacteria</taxon>
        <taxon>Bacillati</taxon>
        <taxon>Bacillota</taxon>
        <taxon>Clostridia</taxon>
        <taxon>Eubacteriales</taxon>
        <taxon>Acutalibacteraceae</taxon>
        <taxon>Acutalibacter</taxon>
    </lineage>
</organism>
<dbReference type="AlphaFoldDB" id="A0A9D1YCC7"/>
<evidence type="ECO:0000256" key="11">
    <source>
        <dbReference type="ARBA" id="ARBA00022692"/>
    </source>
</evidence>
<evidence type="ECO:0000256" key="14">
    <source>
        <dbReference type="ARBA" id="ARBA00023098"/>
    </source>
</evidence>
<proteinExistence type="inferred from homology"/>
<evidence type="ECO:0000256" key="16">
    <source>
        <dbReference type="ARBA" id="ARBA00023209"/>
    </source>
</evidence>
<dbReference type="PANTHER" id="PTHR46382:SF1">
    <property type="entry name" value="PHOSPHATIDATE CYTIDYLYLTRANSFERASE"/>
    <property type="match status" value="1"/>
</dbReference>
<comment type="caution">
    <text evidence="20">The sequence shown here is derived from an EMBL/GenBank/DDBJ whole genome shotgun (WGS) entry which is preliminary data.</text>
</comment>
<dbReference type="EMBL" id="DXDU01000049">
    <property type="protein sequence ID" value="HIY26120.1"/>
    <property type="molecule type" value="Genomic_DNA"/>
</dbReference>
<feature type="transmembrane region" description="Helical" evidence="19">
    <location>
        <begin position="176"/>
        <end position="195"/>
    </location>
</feature>
<evidence type="ECO:0000256" key="5">
    <source>
        <dbReference type="ARBA" id="ARBA00010185"/>
    </source>
</evidence>
<comment type="pathway">
    <text evidence="4">Lipid metabolism.</text>
</comment>
<evidence type="ECO:0000256" key="7">
    <source>
        <dbReference type="ARBA" id="ARBA00019373"/>
    </source>
</evidence>
<keyword evidence="13 19" id="KW-1133">Transmembrane helix</keyword>
<keyword evidence="17" id="KW-1208">Phospholipid metabolism</keyword>
<evidence type="ECO:0000256" key="13">
    <source>
        <dbReference type="ARBA" id="ARBA00022989"/>
    </source>
</evidence>
<evidence type="ECO:0000256" key="17">
    <source>
        <dbReference type="ARBA" id="ARBA00023264"/>
    </source>
</evidence>
<keyword evidence="9" id="KW-0444">Lipid biosynthesis</keyword>
<evidence type="ECO:0000256" key="4">
    <source>
        <dbReference type="ARBA" id="ARBA00005189"/>
    </source>
</evidence>
<protein>
    <recommendedName>
        <fullName evidence="7 18">Phosphatidate cytidylyltransferase</fullName>
        <ecNumber evidence="6 18">2.7.7.41</ecNumber>
    </recommendedName>
</protein>
<comment type="similarity">
    <text evidence="5 18">Belongs to the CDS family.</text>
</comment>
<evidence type="ECO:0000256" key="6">
    <source>
        <dbReference type="ARBA" id="ARBA00012487"/>
    </source>
</evidence>
<evidence type="ECO:0000256" key="19">
    <source>
        <dbReference type="SAM" id="Phobius"/>
    </source>
</evidence>
<dbReference type="Proteomes" id="UP000823915">
    <property type="component" value="Unassembled WGS sequence"/>
</dbReference>
<comment type="subcellular location">
    <subcellularLocation>
        <location evidence="2">Cell membrane</location>
        <topology evidence="2">Multi-pass membrane protein</topology>
    </subcellularLocation>
</comment>
<feature type="transmembrane region" description="Helical" evidence="19">
    <location>
        <begin position="62"/>
        <end position="90"/>
    </location>
</feature>
<evidence type="ECO:0000256" key="15">
    <source>
        <dbReference type="ARBA" id="ARBA00023136"/>
    </source>
</evidence>
<evidence type="ECO:0000313" key="20">
    <source>
        <dbReference type="EMBL" id="HIY26120.1"/>
    </source>
</evidence>
<keyword evidence="14" id="KW-0443">Lipid metabolism</keyword>
<evidence type="ECO:0000256" key="18">
    <source>
        <dbReference type="RuleBase" id="RU003938"/>
    </source>
</evidence>
<evidence type="ECO:0000313" key="21">
    <source>
        <dbReference type="Proteomes" id="UP000823915"/>
    </source>
</evidence>
<gene>
    <name evidence="20" type="ORF">H9838_02995</name>
</gene>
<keyword evidence="11 18" id="KW-0812">Transmembrane</keyword>
<dbReference type="InterPro" id="IPR000374">
    <property type="entry name" value="PC_trans"/>
</dbReference>
<comment type="catalytic activity">
    <reaction evidence="1 18">
        <text>a 1,2-diacyl-sn-glycero-3-phosphate + CTP + H(+) = a CDP-1,2-diacyl-sn-glycerol + diphosphate</text>
        <dbReference type="Rhea" id="RHEA:16229"/>
        <dbReference type="ChEBI" id="CHEBI:15378"/>
        <dbReference type="ChEBI" id="CHEBI:33019"/>
        <dbReference type="ChEBI" id="CHEBI:37563"/>
        <dbReference type="ChEBI" id="CHEBI:58332"/>
        <dbReference type="ChEBI" id="CHEBI:58608"/>
        <dbReference type="EC" id="2.7.7.41"/>
    </reaction>
</comment>
<feature type="transmembrane region" description="Helical" evidence="19">
    <location>
        <begin position="130"/>
        <end position="155"/>
    </location>
</feature>
<evidence type="ECO:0000256" key="1">
    <source>
        <dbReference type="ARBA" id="ARBA00001698"/>
    </source>
</evidence>
<dbReference type="Pfam" id="PF01148">
    <property type="entry name" value="CTP_transf_1"/>
    <property type="match status" value="1"/>
</dbReference>
<comment type="pathway">
    <text evidence="3 18">Phospholipid metabolism; CDP-diacylglycerol biosynthesis; CDP-diacylglycerol from sn-glycerol 3-phosphate: step 3/3.</text>
</comment>
<evidence type="ECO:0000256" key="10">
    <source>
        <dbReference type="ARBA" id="ARBA00022679"/>
    </source>
</evidence>
<feature type="transmembrane region" description="Helical" evidence="19">
    <location>
        <begin position="102"/>
        <end position="124"/>
    </location>
</feature>
<dbReference type="EC" id="2.7.7.41" evidence="6 18"/>
<dbReference type="GO" id="GO:0005886">
    <property type="term" value="C:plasma membrane"/>
    <property type="evidence" value="ECO:0007669"/>
    <property type="project" value="UniProtKB-SubCell"/>
</dbReference>
<keyword evidence="15 19" id="KW-0472">Membrane</keyword>
<sequence length="271" mass="29589">MIKRVVSGAVLVLFLAAVILFNRSFPLALNLVVALVSAASVFELTKALGLDRKWFLFLPSLAMAAAASFCGENLFAVYCLYTLVLFSAMLRYHRETTFKEVAVLYSMVVMIPSALNCLVLLRGLSQDHGMFYVLVAVLAAWVADVGAFFAGTFFGKHKLCPEISPKKTVEGAAGGLVLNVAVMLLWGLVLSRWFYHGQVQVNFLALFLAGFLGTFVSILGDLSFSLIKRGCHIKDFGQVIPGHGGILDRFDSVIFTAPFLYLLASYLPLTV</sequence>
<feature type="transmembrane region" description="Helical" evidence="19">
    <location>
        <begin position="201"/>
        <end position="224"/>
    </location>
</feature>
<dbReference type="GO" id="GO:0016024">
    <property type="term" value="P:CDP-diacylglycerol biosynthetic process"/>
    <property type="evidence" value="ECO:0007669"/>
    <property type="project" value="TreeGrafter"/>
</dbReference>
<reference evidence="20" key="2">
    <citation type="submission" date="2021-04" db="EMBL/GenBank/DDBJ databases">
        <authorList>
            <person name="Gilroy R."/>
        </authorList>
    </citation>
    <scope>NUCLEOTIDE SEQUENCE</scope>
    <source>
        <strain evidence="20">1282</strain>
    </source>
</reference>
<evidence type="ECO:0000256" key="9">
    <source>
        <dbReference type="ARBA" id="ARBA00022516"/>
    </source>
</evidence>
<keyword evidence="12 18" id="KW-0548">Nucleotidyltransferase</keyword>
<keyword evidence="16" id="KW-0594">Phospholipid biosynthesis</keyword>
<accession>A0A9D1YCC7</accession>
<evidence type="ECO:0000256" key="12">
    <source>
        <dbReference type="ARBA" id="ARBA00022695"/>
    </source>
</evidence>
<dbReference type="PANTHER" id="PTHR46382">
    <property type="entry name" value="PHOSPHATIDATE CYTIDYLYLTRANSFERASE"/>
    <property type="match status" value="1"/>
</dbReference>
<dbReference type="GO" id="GO:0004605">
    <property type="term" value="F:phosphatidate cytidylyltransferase activity"/>
    <property type="evidence" value="ECO:0007669"/>
    <property type="project" value="UniProtKB-EC"/>
</dbReference>
<keyword evidence="10 18" id="KW-0808">Transferase</keyword>
<reference evidence="20" key="1">
    <citation type="journal article" date="2021" name="PeerJ">
        <title>Extensive microbial diversity within the chicken gut microbiome revealed by metagenomics and culture.</title>
        <authorList>
            <person name="Gilroy R."/>
            <person name="Ravi A."/>
            <person name="Getino M."/>
            <person name="Pursley I."/>
            <person name="Horton D.L."/>
            <person name="Alikhan N.F."/>
            <person name="Baker D."/>
            <person name="Gharbi K."/>
            <person name="Hall N."/>
            <person name="Watson M."/>
            <person name="Adriaenssens E.M."/>
            <person name="Foster-Nyarko E."/>
            <person name="Jarju S."/>
            <person name="Secka A."/>
            <person name="Antonio M."/>
            <person name="Oren A."/>
            <person name="Chaudhuri R.R."/>
            <person name="La Ragione R."/>
            <person name="Hildebrand F."/>
            <person name="Pallen M.J."/>
        </authorList>
    </citation>
    <scope>NUCLEOTIDE SEQUENCE</scope>
    <source>
        <strain evidence="20">1282</strain>
    </source>
</reference>
<keyword evidence="8" id="KW-1003">Cell membrane</keyword>